<dbReference type="PRINTS" id="PR00039">
    <property type="entry name" value="HTHLYSR"/>
</dbReference>
<dbReference type="Proteomes" id="UP000325797">
    <property type="component" value="Chromosome"/>
</dbReference>
<evidence type="ECO:0000313" key="6">
    <source>
        <dbReference type="EMBL" id="QEX24256.1"/>
    </source>
</evidence>
<keyword evidence="3" id="KW-0238">DNA-binding</keyword>
<evidence type="ECO:0000259" key="5">
    <source>
        <dbReference type="PROSITE" id="PS50931"/>
    </source>
</evidence>
<dbReference type="Gene3D" id="1.10.10.10">
    <property type="entry name" value="Winged helix-like DNA-binding domain superfamily/Winged helix DNA-binding domain"/>
    <property type="match status" value="1"/>
</dbReference>
<dbReference type="PANTHER" id="PTHR30419">
    <property type="entry name" value="HTH-TYPE TRANSCRIPTIONAL REGULATOR YBHD"/>
    <property type="match status" value="1"/>
</dbReference>
<evidence type="ECO:0000256" key="2">
    <source>
        <dbReference type="ARBA" id="ARBA00023015"/>
    </source>
</evidence>
<dbReference type="PANTHER" id="PTHR30419:SF8">
    <property type="entry name" value="NITROGEN ASSIMILATION TRANSCRIPTIONAL ACTIVATOR-RELATED"/>
    <property type="match status" value="1"/>
</dbReference>
<dbReference type="InterPro" id="IPR050950">
    <property type="entry name" value="HTH-type_LysR_regulators"/>
</dbReference>
<keyword evidence="2" id="KW-0805">Transcription regulation</keyword>
<dbReference type="GO" id="GO:0003677">
    <property type="term" value="F:DNA binding"/>
    <property type="evidence" value="ECO:0007669"/>
    <property type="project" value="UniProtKB-KW"/>
</dbReference>
<dbReference type="PROSITE" id="PS50931">
    <property type="entry name" value="HTH_LYSR"/>
    <property type="match status" value="1"/>
</dbReference>
<dbReference type="KEGG" id="hadh:FRZ61_41970"/>
<keyword evidence="7" id="KW-1185">Reference proteome</keyword>
<dbReference type="Pfam" id="PF00126">
    <property type="entry name" value="HTH_1"/>
    <property type="match status" value="1"/>
</dbReference>
<dbReference type="OrthoDB" id="5297263at2"/>
<accession>A0A5J6N9N9</accession>
<dbReference type="AlphaFoldDB" id="A0A5J6N9N9"/>
<dbReference type="GO" id="GO:0003700">
    <property type="term" value="F:DNA-binding transcription factor activity"/>
    <property type="evidence" value="ECO:0007669"/>
    <property type="project" value="InterPro"/>
</dbReference>
<dbReference type="SUPFAM" id="SSF53850">
    <property type="entry name" value="Periplasmic binding protein-like II"/>
    <property type="match status" value="1"/>
</dbReference>
<reference evidence="6 7" key="1">
    <citation type="submission" date="2019-08" db="EMBL/GenBank/DDBJ databases">
        <title>Hyperibacter terrae gen. nov., sp. nov. and Hyperibacter viscosus sp. nov., two new members in the family Rhodospirillaceae isolated from the rhizosphere of Hypericum perforatum.</title>
        <authorList>
            <person name="Noviana Z."/>
        </authorList>
    </citation>
    <scope>NUCLEOTIDE SEQUENCE [LARGE SCALE GENOMIC DNA]</scope>
    <source>
        <strain evidence="6 7">R5959</strain>
    </source>
</reference>
<dbReference type="GO" id="GO:0005829">
    <property type="term" value="C:cytosol"/>
    <property type="evidence" value="ECO:0007669"/>
    <property type="project" value="TreeGrafter"/>
</dbReference>
<dbReference type="Gene3D" id="3.40.190.290">
    <property type="match status" value="1"/>
</dbReference>
<keyword evidence="4" id="KW-0804">Transcription</keyword>
<proteinExistence type="inferred from homology"/>
<dbReference type="EMBL" id="CP042582">
    <property type="protein sequence ID" value="QEX24256.1"/>
    <property type="molecule type" value="Genomic_DNA"/>
</dbReference>
<evidence type="ECO:0000256" key="4">
    <source>
        <dbReference type="ARBA" id="ARBA00023163"/>
    </source>
</evidence>
<name>A0A5J6N9N9_9PROT</name>
<dbReference type="InterPro" id="IPR036388">
    <property type="entry name" value="WH-like_DNA-bd_sf"/>
</dbReference>
<dbReference type="RefSeq" id="WP_151119552.1">
    <property type="nucleotide sequence ID" value="NZ_CP042582.1"/>
</dbReference>
<protein>
    <submittedName>
        <fullName evidence="6">LysR family transcriptional regulator</fullName>
    </submittedName>
</protein>
<gene>
    <name evidence="6" type="ORF">FRZ61_41970</name>
</gene>
<evidence type="ECO:0000313" key="7">
    <source>
        <dbReference type="Proteomes" id="UP000325797"/>
    </source>
</evidence>
<evidence type="ECO:0000256" key="1">
    <source>
        <dbReference type="ARBA" id="ARBA00009437"/>
    </source>
</evidence>
<dbReference type="InterPro" id="IPR036390">
    <property type="entry name" value="WH_DNA-bd_sf"/>
</dbReference>
<dbReference type="Pfam" id="PF03466">
    <property type="entry name" value="LysR_substrate"/>
    <property type="match status" value="1"/>
</dbReference>
<organism evidence="6 7">
    <name type="scientific">Hypericibacter adhaerens</name>
    <dbReference type="NCBI Taxonomy" id="2602016"/>
    <lineage>
        <taxon>Bacteria</taxon>
        <taxon>Pseudomonadati</taxon>
        <taxon>Pseudomonadota</taxon>
        <taxon>Alphaproteobacteria</taxon>
        <taxon>Rhodospirillales</taxon>
        <taxon>Dongiaceae</taxon>
        <taxon>Hypericibacter</taxon>
    </lineage>
</organism>
<dbReference type="InterPro" id="IPR000847">
    <property type="entry name" value="LysR_HTH_N"/>
</dbReference>
<dbReference type="InterPro" id="IPR005119">
    <property type="entry name" value="LysR_subst-bd"/>
</dbReference>
<dbReference type="SUPFAM" id="SSF46785">
    <property type="entry name" value="Winged helix' DNA-binding domain"/>
    <property type="match status" value="1"/>
</dbReference>
<sequence length="299" mass="33328">MFHLSHLRYFYAVAQTRSIRKAAESLHVAQSAVSRQIKNLEEELGVPLFDRHPRGVRLTDAGQILAKYAQQTMLNLDRIRSEIDDLRALRRGTVKICTVEAGLIDILPQVIRDFRRRYPAVSVTLLTRGSQGVVDTILNDDADLGLAFNAPYHPDVEAVATQPQRLYAAVAPDHAIAGKKQVKLSELKAYPIALPDTSFGIRQLVDQIQQSAQLRIEPVLTTDSIQMLVSFARLGLGVAFLPFFAIKGEIRNERIAAVPLADHPARNANAEIIVHKGRQLPIPAEEFLDELKKALRLLK</sequence>
<comment type="similarity">
    <text evidence="1">Belongs to the LysR transcriptional regulatory family.</text>
</comment>
<evidence type="ECO:0000256" key="3">
    <source>
        <dbReference type="ARBA" id="ARBA00023125"/>
    </source>
</evidence>
<feature type="domain" description="HTH lysR-type" evidence="5">
    <location>
        <begin position="2"/>
        <end position="59"/>
    </location>
</feature>
<dbReference type="FunFam" id="1.10.10.10:FF:000001">
    <property type="entry name" value="LysR family transcriptional regulator"/>
    <property type="match status" value="1"/>
</dbReference>